<keyword evidence="4" id="KW-1015">Disulfide bond</keyword>
<evidence type="ECO:0000256" key="2">
    <source>
        <dbReference type="ARBA" id="ARBA00022702"/>
    </source>
</evidence>
<dbReference type="PANTHER" id="PTHR33136">
    <property type="entry name" value="RAPID ALKALINIZATION FACTOR-LIKE"/>
    <property type="match status" value="1"/>
</dbReference>
<evidence type="ECO:0000256" key="4">
    <source>
        <dbReference type="ARBA" id="ARBA00023157"/>
    </source>
</evidence>
<evidence type="ECO:0000256" key="5">
    <source>
        <dbReference type="SAM" id="SignalP"/>
    </source>
</evidence>
<keyword evidence="3 5" id="KW-0732">Signal</keyword>
<comment type="caution">
    <text evidence="6">The sequence shown here is derived from an EMBL/GenBank/DDBJ whole genome shotgun (WGS) entry which is preliminary data.</text>
</comment>
<sequence>MASTAASSTIVFLASVLSVAVLVSRPIVQAAEHHDSMLKYWMPARTNPVGECSGQDELIDLDSEINRRNVILDGKRGISYDALRNDSVRCSQRGASYYGCESGREANPYKRSCSIITKCDRRPRA</sequence>
<dbReference type="Proteomes" id="UP000825729">
    <property type="component" value="Unassembled WGS sequence"/>
</dbReference>
<keyword evidence="2" id="KW-0372">Hormone</keyword>
<gene>
    <name evidence="6" type="ORF">H6P81_016136</name>
</gene>
<dbReference type="GO" id="GO:0009506">
    <property type="term" value="C:plasmodesma"/>
    <property type="evidence" value="ECO:0007669"/>
    <property type="project" value="TreeGrafter"/>
</dbReference>
<dbReference type="GO" id="GO:0019722">
    <property type="term" value="P:calcium-mediated signaling"/>
    <property type="evidence" value="ECO:0007669"/>
    <property type="project" value="TreeGrafter"/>
</dbReference>
<feature type="chain" id="PRO_5043473668" evidence="5">
    <location>
        <begin position="31"/>
        <end position="125"/>
    </location>
</feature>
<dbReference type="InterPro" id="IPR008801">
    <property type="entry name" value="RALF"/>
</dbReference>
<evidence type="ECO:0000256" key="1">
    <source>
        <dbReference type="ARBA" id="ARBA00009178"/>
    </source>
</evidence>
<evidence type="ECO:0000256" key="3">
    <source>
        <dbReference type="ARBA" id="ARBA00022729"/>
    </source>
</evidence>
<keyword evidence="7" id="KW-1185">Reference proteome</keyword>
<comment type="similarity">
    <text evidence="1">Belongs to the plant rapid alkalinization factor (RALF) family.</text>
</comment>
<accession>A0AAV7EAI6</accession>
<evidence type="ECO:0000313" key="7">
    <source>
        <dbReference type="Proteomes" id="UP000825729"/>
    </source>
</evidence>
<evidence type="ECO:0000313" key="6">
    <source>
        <dbReference type="EMBL" id="KAG9444796.1"/>
    </source>
</evidence>
<dbReference type="GO" id="GO:0005179">
    <property type="term" value="F:hormone activity"/>
    <property type="evidence" value="ECO:0007669"/>
    <property type="project" value="UniProtKB-KW"/>
</dbReference>
<organism evidence="6 7">
    <name type="scientific">Aristolochia fimbriata</name>
    <name type="common">White veined hardy Dutchman's pipe vine</name>
    <dbReference type="NCBI Taxonomy" id="158543"/>
    <lineage>
        <taxon>Eukaryota</taxon>
        <taxon>Viridiplantae</taxon>
        <taxon>Streptophyta</taxon>
        <taxon>Embryophyta</taxon>
        <taxon>Tracheophyta</taxon>
        <taxon>Spermatophyta</taxon>
        <taxon>Magnoliopsida</taxon>
        <taxon>Magnoliidae</taxon>
        <taxon>Piperales</taxon>
        <taxon>Aristolochiaceae</taxon>
        <taxon>Aristolochia</taxon>
    </lineage>
</organism>
<feature type="signal peptide" evidence="5">
    <location>
        <begin position="1"/>
        <end position="30"/>
    </location>
</feature>
<dbReference type="AlphaFoldDB" id="A0AAV7EAI6"/>
<dbReference type="EMBL" id="JAINDJ010000006">
    <property type="protein sequence ID" value="KAG9444796.1"/>
    <property type="molecule type" value="Genomic_DNA"/>
</dbReference>
<name>A0AAV7EAI6_ARIFI</name>
<proteinExistence type="inferred from homology"/>
<reference evidence="6 7" key="1">
    <citation type="submission" date="2021-07" db="EMBL/GenBank/DDBJ databases">
        <title>The Aristolochia fimbriata genome: insights into angiosperm evolution, floral development and chemical biosynthesis.</title>
        <authorList>
            <person name="Jiao Y."/>
        </authorList>
    </citation>
    <scope>NUCLEOTIDE SEQUENCE [LARGE SCALE GENOMIC DNA]</scope>
    <source>
        <strain evidence="6">IBCAS-2021</strain>
        <tissue evidence="6">Leaf</tissue>
    </source>
</reference>
<dbReference type="Pfam" id="PF05498">
    <property type="entry name" value="RALF"/>
    <property type="match status" value="1"/>
</dbReference>
<dbReference type="PANTHER" id="PTHR33136:SF13">
    <property type="entry name" value="OS10G0328900 PROTEIN"/>
    <property type="match status" value="1"/>
</dbReference>
<protein>
    <submittedName>
        <fullName evidence="6">Uncharacterized protein</fullName>
    </submittedName>
</protein>